<dbReference type="PANTHER" id="PTHR31465">
    <property type="entry name" value="PROTEIN RTA1-RELATED"/>
    <property type="match status" value="1"/>
</dbReference>
<feature type="transmembrane region" description="Helical" evidence="6">
    <location>
        <begin position="265"/>
        <end position="283"/>
    </location>
</feature>
<accession>A0ABR3P7M6</accession>
<dbReference type="EMBL" id="JBFMKM010000012">
    <property type="protein sequence ID" value="KAL1302186.1"/>
    <property type="molecule type" value="Genomic_DNA"/>
</dbReference>
<sequence>MDYVLHASMALIKRADENDGCTKATCPASDSIYGYAPNLGANIFFVVYFAISSAIFFYQGFRWRGWWGFTAATTLGTALESVGYIARILLSENPFSDVGFKLNIVLLTFAPAFFTAGIYLLLKQFCLTFGPQYSRLKPKLYTYIFISCDVLSIILQGAGGALSAAADDGDSLLKSGEDLLIAGLSFQVVTLVIFAVLAADVFYSMWKHRHELPAKTAPLRASRKFRLFIGATIVSYLCILIRCSYRIAELQGGWGNSIMRNETDFIVLESVMIAIAVLLFNIFHPGYCFKRPAGSEVSEKRHSDAESDVGMVAVTGPEHENK</sequence>
<feature type="transmembrane region" description="Helical" evidence="6">
    <location>
        <begin position="39"/>
        <end position="58"/>
    </location>
</feature>
<evidence type="ECO:0000256" key="2">
    <source>
        <dbReference type="ARBA" id="ARBA00022692"/>
    </source>
</evidence>
<dbReference type="PANTHER" id="PTHR31465:SF8">
    <property type="entry name" value="DOMAIN PROTEIN, PUTATIVE (AFU_ORTHOLOGUE AFUA_6G14140)-RELATED"/>
    <property type="match status" value="1"/>
</dbReference>
<feature type="transmembrane region" description="Helical" evidence="6">
    <location>
        <begin position="65"/>
        <end position="90"/>
    </location>
</feature>
<dbReference type="Proteomes" id="UP001562354">
    <property type="component" value="Unassembled WGS sequence"/>
</dbReference>
<evidence type="ECO:0000256" key="3">
    <source>
        <dbReference type="ARBA" id="ARBA00022989"/>
    </source>
</evidence>
<gene>
    <name evidence="7" type="ORF">AAFC00_002617</name>
</gene>
<feature type="transmembrane region" description="Helical" evidence="6">
    <location>
        <begin position="102"/>
        <end position="122"/>
    </location>
</feature>
<feature type="region of interest" description="Disordered" evidence="5">
    <location>
        <begin position="299"/>
        <end position="322"/>
    </location>
</feature>
<evidence type="ECO:0000313" key="7">
    <source>
        <dbReference type="EMBL" id="KAL1302186.1"/>
    </source>
</evidence>
<feature type="transmembrane region" description="Helical" evidence="6">
    <location>
        <begin position="186"/>
        <end position="206"/>
    </location>
</feature>
<keyword evidence="4 6" id="KW-0472">Membrane</keyword>
<comment type="caution">
    <text evidence="7">The sequence shown here is derived from an EMBL/GenBank/DDBJ whole genome shotgun (WGS) entry which is preliminary data.</text>
</comment>
<evidence type="ECO:0000256" key="4">
    <source>
        <dbReference type="ARBA" id="ARBA00023136"/>
    </source>
</evidence>
<keyword evidence="8" id="KW-1185">Reference proteome</keyword>
<dbReference type="GeneID" id="95976319"/>
<feature type="transmembrane region" description="Helical" evidence="6">
    <location>
        <begin position="143"/>
        <end position="166"/>
    </location>
</feature>
<organism evidence="7 8">
    <name type="scientific">Neodothiora populina</name>
    <dbReference type="NCBI Taxonomy" id="2781224"/>
    <lineage>
        <taxon>Eukaryota</taxon>
        <taxon>Fungi</taxon>
        <taxon>Dikarya</taxon>
        <taxon>Ascomycota</taxon>
        <taxon>Pezizomycotina</taxon>
        <taxon>Dothideomycetes</taxon>
        <taxon>Dothideomycetidae</taxon>
        <taxon>Dothideales</taxon>
        <taxon>Dothioraceae</taxon>
        <taxon>Neodothiora</taxon>
    </lineage>
</organism>
<keyword evidence="2 6" id="KW-0812">Transmembrane</keyword>
<dbReference type="RefSeq" id="XP_069198462.1">
    <property type="nucleotide sequence ID" value="XM_069341958.1"/>
</dbReference>
<proteinExistence type="predicted"/>
<evidence type="ECO:0000256" key="6">
    <source>
        <dbReference type="SAM" id="Phobius"/>
    </source>
</evidence>
<dbReference type="InterPro" id="IPR007568">
    <property type="entry name" value="RTA1"/>
</dbReference>
<protein>
    <recommendedName>
        <fullName evidence="9">Sphingoid long-chain base transporter RSB1</fullName>
    </recommendedName>
</protein>
<reference evidence="7 8" key="1">
    <citation type="submission" date="2024-07" db="EMBL/GenBank/DDBJ databases">
        <title>Draft sequence of the Neodothiora populina.</title>
        <authorList>
            <person name="Drown D.D."/>
            <person name="Schuette U.S."/>
            <person name="Buechlein A.B."/>
            <person name="Rusch D.R."/>
            <person name="Winton L.W."/>
            <person name="Adams G.A."/>
        </authorList>
    </citation>
    <scope>NUCLEOTIDE SEQUENCE [LARGE SCALE GENOMIC DNA]</scope>
    <source>
        <strain evidence="7 8">CPC 39397</strain>
    </source>
</reference>
<feature type="transmembrane region" description="Helical" evidence="6">
    <location>
        <begin position="227"/>
        <end position="245"/>
    </location>
</feature>
<name>A0ABR3P7M6_9PEZI</name>
<keyword evidence="3 6" id="KW-1133">Transmembrane helix</keyword>
<evidence type="ECO:0000256" key="5">
    <source>
        <dbReference type="SAM" id="MobiDB-lite"/>
    </source>
</evidence>
<evidence type="ECO:0000256" key="1">
    <source>
        <dbReference type="ARBA" id="ARBA00004141"/>
    </source>
</evidence>
<evidence type="ECO:0000313" key="8">
    <source>
        <dbReference type="Proteomes" id="UP001562354"/>
    </source>
</evidence>
<evidence type="ECO:0008006" key="9">
    <source>
        <dbReference type="Google" id="ProtNLM"/>
    </source>
</evidence>
<dbReference type="Pfam" id="PF04479">
    <property type="entry name" value="RTA1"/>
    <property type="match status" value="1"/>
</dbReference>
<comment type="subcellular location">
    <subcellularLocation>
        <location evidence="1">Membrane</location>
        <topology evidence="1">Multi-pass membrane protein</topology>
    </subcellularLocation>
</comment>